<dbReference type="Proteomes" id="UP000574769">
    <property type="component" value="Unassembled WGS sequence"/>
</dbReference>
<dbReference type="SUPFAM" id="SSF54909">
    <property type="entry name" value="Dimeric alpha+beta barrel"/>
    <property type="match status" value="1"/>
</dbReference>
<organism evidence="3 4">
    <name type="scientific">Sphingomonas abaci</name>
    <dbReference type="NCBI Taxonomy" id="237611"/>
    <lineage>
        <taxon>Bacteria</taxon>
        <taxon>Pseudomonadati</taxon>
        <taxon>Pseudomonadota</taxon>
        <taxon>Alphaproteobacteria</taxon>
        <taxon>Sphingomonadales</taxon>
        <taxon>Sphingomonadaceae</taxon>
        <taxon>Sphingomonas</taxon>
    </lineage>
</organism>
<dbReference type="InterPro" id="IPR011008">
    <property type="entry name" value="Dimeric_a/b-barrel"/>
</dbReference>
<dbReference type="AlphaFoldDB" id="A0A7W7AIU9"/>
<dbReference type="Pfam" id="PF03795">
    <property type="entry name" value="YCII"/>
    <property type="match status" value="1"/>
</dbReference>
<evidence type="ECO:0000256" key="1">
    <source>
        <dbReference type="ARBA" id="ARBA00007689"/>
    </source>
</evidence>
<proteinExistence type="inferred from homology"/>
<dbReference type="InterPro" id="IPR005545">
    <property type="entry name" value="YCII"/>
</dbReference>
<dbReference type="PANTHER" id="PTHR37828:SF1">
    <property type="entry name" value="YCII-RELATED DOMAIN-CONTAINING PROTEIN"/>
    <property type="match status" value="1"/>
</dbReference>
<comment type="similarity">
    <text evidence="1">Belongs to the YciI family.</text>
</comment>
<reference evidence="3 4" key="1">
    <citation type="submission" date="2020-08" db="EMBL/GenBank/DDBJ databases">
        <title>Genomic Encyclopedia of Type Strains, Phase IV (KMG-IV): sequencing the most valuable type-strain genomes for metagenomic binning, comparative biology and taxonomic classification.</title>
        <authorList>
            <person name="Goeker M."/>
        </authorList>
    </citation>
    <scope>NUCLEOTIDE SEQUENCE [LARGE SCALE GENOMIC DNA]</scope>
    <source>
        <strain evidence="3 4">DSM 15867</strain>
    </source>
</reference>
<evidence type="ECO:0000313" key="4">
    <source>
        <dbReference type="Proteomes" id="UP000574769"/>
    </source>
</evidence>
<dbReference type="PANTHER" id="PTHR37828">
    <property type="entry name" value="GSR2449 PROTEIN"/>
    <property type="match status" value="1"/>
</dbReference>
<evidence type="ECO:0000313" key="3">
    <source>
        <dbReference type="EMBL" id="MBB4617681.1"/>
    </source>
</evidence>
<protein>
    <submittedName>
        <fullName evidence="3">Uncharacterized protein YciI</fullName>
    </submittedName>
</protein>
<sequence length="99" mass="10431">MIVITLTYVVPIERIDELRSPHLDWLSEGAASGRLLVAGRQVPPAGGPVHGGMIIARGTRDEVKAWAATDPFAIHGAAEYSFVEVAPSVMAPGLEALDA</sequence>
<keyword evidence="4" id="KW-1185">Reference proteome</keyword>
<feature type="domain" description="YCII-related" evidence="2">
    <location>
        <begin position="7"/>
        <end position="82"/>
    </location>
</feature>
<accession>A0A7W7AIU9</accession>
<gene>
    <name evidence="3" type="ORF">GGQ96_001809</name>
</gene>
<dbReference type="EMBL" id="JACHNY010000003">
    <property type="protein sequence ID" value="MBB4617681.1"/>
    <property type="molecule type" value="Genomic_DNA"/>
</dbReference>
<dbReference type="RefSeq" id="WP_184113765.1">
    <property type="nucleotide sequence ID" value="NZ_JACHNY010000003.1"/>
</dbReference>
<evidence type="ECO:0000259" key="2">
    <source>
        <dbReference type="Pfam" id="PF03795"/>
    </source>
</evidence>
<name>A0A7W7AIU9_9SPHN</name>
<dbReference type="Gene3D" id="3.30.70.1060">
    <property type="entry name" value="Dimeric alpha+beta barrel"/>
    <property type="match status" value="1"/>
</dbReference>
<comment type="caution">
    <text evidence="3">The sequence shown here is derived from an EMBL/GenBank/DDBJ whole genome shotgun (WGS) entry which is preliminary data.</text>
</comment>